<protein>
    <submittedName>
        <fullName evidence="1">Uncharacterized protein</fullName>
    </submittedName>
</protein>
<evidence type="ECO:0000313" key="1">
    <source>
        <dbReference type="EMBL" id="AVU73721.1"/>
    </source>
</evidence>
<sequence>MGSRITVARGLWEQSLLAKQAPRFLEERVVFIAGKPCSHTVGDYTRDLRLAASAQITRRRSSSAERHSRISST</sequence>
<accession>A0ABM6U8I7</accession>
<name>A0ABM6U8I7_9PSED</name>
<keyword evidence="2" id="KW-1185">Reference proteome</keyword>
<gene>
    <name evidence="1" type="ORF">CRX69_00415</name>
</gene>
<reference evidence="1 2" key="1">
    <citation type="journal article" date="2018" name="Front. Microbiol.">
        <title>Pseudomonas rhizophila S211, a New Plant Growth-Promoting Rhizobacterium with Potential in Pesticide-Bioremediation.</title>
        <authorList>
            <person name="Hassen W."/>
            <person name="Neifar M."/>
            <person name="Cherif H."/>
            <person name="Najjari A."/>
            <person name="Chouchane H."/>
            <person name="Driouich R.C."/>
            <person name="Salah A."/>
            <person name="Naili F."/>
            <person name="Mosbah A."/>
            <person name="Souissi Y."/>
            <person name="Raddadi N."/>
            <person name="Ouzari H.I."/>
            <person name="Fava F."/>
            <person name="Cherif A."/>
        </authorList>
    </citation>
    <scope>NUCLEOTIDE SEQUENCE [LARGE SCALE GENOMIC DNA]</scope>
    <source>
        <strain evidence="1 2">S211</strain>
    </source>
</reference>
<proteinExistence type="predicted"/>
<dbReference type="Proteomes" id="UP000241936">
    <property type="component" value="Chromosome"/>
</dbReference>
<organism evidence="1 2">
    <name type="scientific">Pseudomonas rhizophila</name>
    <dbReference type="NCBI Taxonomy" id="2045200"/>
    <lineage>
        <taxon>Bacteria</taxon>
        <taxon>Pseudomonadati</taxon>
        <taxon>Pseudomonadota</taxon>
        <taxon>Gammaproteobacteria</taxon>
        <taxon>Pseudomonadales</taxon>
        <taxon>Pseudomonadaceae</taxon>
        <taxon>Pseudomonas</taxon>
    </lineage>
</organism>
<evidence type="ECO:0000313" key="2">
    <source>
        <dbReference type="Proteomes" id="UP000241936"/>
    </source>
</evidence>
<dbReference type="EMBL" id="CP024081">
    <property type="protein sequence ID" value="AVU73721.1"/>
    <property type="molecule type" value="Genomic_DNA"/>
</dbReference>